<reference evidence="2 3" key="1">
    <citation type="journal article" date="2017" name="Mol. Biol. Evol.">
        <title>The 4-celled Tetrabaena socialis nuclear genome reveals the essential components for genetic control of cell number at the origin of multicellularity in the volvocine lineage.</title>
        <authorList>
            <person name="Featherston J."/>
            <person name="Arakaki Y."/>
            <person name="Hanschen E.R."/>
            <person name="Ferris P.J."/>
            <person name="Michod R.E."/>
            <person name="Olson B.J.S.C."/>
            <person name="Nozaki H."/>
            <person name="Durand P.M."/>
        </authorList>
    </citation>
    <scope>NUCLEOTIDE SEQUENCE [LARGE SCALE GENOMIC DNA]</scope>
    <source>
        <strain evidence="2 3">NIES-571</strain>
    </source>
</reference>
<dbReference type="EMBL" id="PGGS01000468">
    <property type="protein sequence ID" value="PNH03750.1"/>
    <property type="molecule type" value="Genomic_DNA"/>
</dbReference>
<organism evidence="2 3">
    <name type="scientific">Tetrabaena socialis</name>
    <dbReference type="NCBI Taxonomy" id="47790"/>
    <lineage>
        <taxon>Eukaryota</taxon>
        <taxon>Viridiplantae</taxon>
        <taxon>Chlorophyta</taxon>
        <taxon>core chlorophytes</taxon>
        <taxon>Chlorophyceae</taxon>
        <taxon>CS clade</taxon>
        <taxon>Chlamydomonadales</taxon>
        <taxon>Tetrabaenaceae</taxon>
        <taxon>Tetrabaena</taxon>
    </lineage>
</organism>
<dbReference type="Gene3D" id="1.25.40.20">
    <property type="entry name" value="Ankyrin repeat-containing domain"/>
    <property type="match status" value="3"/>
</dbReference>
<evidence type="ECO:0000313" key="2">
    <source>
        <dbReference type="EMBL" id="PNH03750.1"/>
    </source>
</evidence>
<dbReference type="GO" id="GO:0046513">
    <property type="term" value="P:ceramide biosynthetic process"/>
    <property type="evidence" value="ECO:0007669"/>
    <property type="project" value="TreeGrafter"/>
</dbReference>
<protein>
    <submittedName>
        <fullName evidence="2">Ankyrin repeat domain-containing protein</fullName>
    </submittedName>
</protein>
<dbReference type="PANTHER" id="PTHR12393:SF6">
    <property type="entry name" value="SPHINGOMYELIN PHOSPHODIESTERASE 2"/>
    <property type="match status" value="1"/>
</dbReference>
<dbReference type="AlphaFoldDB" id="A0A2J7ZU39"/>
<evidence type="ECO:0000256" key="1">
    <source>
        <dbReference type="SAM" id="MobiDB-lite"/>
    </source>
</evidence>
<dbReference type="GO" id="GO:0071944">
    <property type="term" value="C:cell periphery"/>
    <property type="evidence" value="ECO:0007669"/>
    <property type="project" value="TreeGrafter"/>
</dbReference>
<sequence length="1133" mass="121308">MRLCRAAKGAGGEKETQNVGAAAVPAASSDPSRIWLPELVRRFASSLTSNEVACALRLVDKATAAQCSALQHTTVRLSQPVPHHAFVWRWAGPDAMRTLARQQRLELPRLTARSGSIANLEVLLARDDLPAVLDRHVFRTASAAGQLDVCVWLKERGCTFQEWDAFTAAARGGHQAMCEWLLAADCLGVGGYYGDAAAAAAAAAAGSGQQVVCEWLLANGCLKVDGYCAAVVAAAAAEGGHVGLMDWLLLRADSTDIYIVLRGAAKGCDLPTLQRLHHTHVDTLPGGELHPSEKAAITSAAAGSPTADWQAKVEWLEARGYPRTEEACREAAAMSDALTRLQWLRQRGYSVDICAAARAARAGNAEALQYVLGQGVGVNDNMMWHAAAEGGHVAVLEVLRARGAVRMGEERVRTAAAAGHLPAVAWLVERLGPGAALTARVFAAAARAGSMELLVWLRARGCPWDAAVFVTAATEGSEEQLEWLVEQGCPMWDDGEPYVQAACHGGLAMLRCLRRLGCPWGPDGSTLIRAVEGVINDPYSSGEHVQRMLSWLLDQGCPVDWDALEAAACMEPRRAHKRQRSQSTAASPPQQRQPDAASDLSRIWLPEIVQRFAAALTSNEVAVALRLVNKATAAQFSGPRHTTVRLSQPVPHHAFVRRWAGPDTMRTLARQQRLELPRLTARSGSITNLEVLLARDDLPTVLDPHVFRAAAAAGQLDVCVWLSERGCPYQKGDALMAAAGGGHEAVCEWLLANGCLKVGDYCAAAVAAAAAAASGGHVGLMDWLLLRADSTDVYIVLRGAAGGCDLPTLQRLHHTHVDTLPAGLPAHDKSAIISAAAGSPTTDWQAKVEWLEARGYPRTELVCRGAATKPDVLTRLQWLRQRGYPLNTCLAASAARAGNVEVLQYVLGQGVEVDIDMMWHAAAEGGHVAAMEELHARWAVRMGEETVSTAAASSGHLPAVAWLVERLGPGAALTARVFAAAARAGSMELLVWLRARGCPWDATVFTVAAAEGSEEQLEWVVEQGCLMGDDGEPYVQAARHGDLATLRCLRRLGCPWGPHSSTLTYAVAELVNESYEPRGYVQRMLSWLLDQGCPVDWDALEAAAWFTNGKELVRSLQAQRKQQAQVGSGGLRP</sequence>
<evidence type="ECO:0000313" key="3">
    <source>
        <dbReference type="Proteomes" id="UP000236333"/>
    </source>
</evidence>
<dbReference type="GO" id="GO:0004620">
    <property type="term" value="F:phospholipase activity"/>
    <property type="evidence" value="ECO:0007669"/>
    <property type="project" value="TreeGrafter"/>
</dbReference>
<accession>A0A2J7ZU39</accession>
<dbReference type="SUPFAM" id="SSF48403">
    <property type="entry name" value="Ankyrin repeat"/>
    <property type="match status" value="2"/>
</dbReference>
<feature type="region of interest" description="Disordered" evidence="1">
    <location>
        <begin position="1"/>
        <end position="24"/>
    </location>
</feature>
<dbReference type="OrthoDB" id="63159at2759"/>
<dbReference type="SUPFAM" id="SSF140860">
    <property type="entry name" value="Pseudo ankyrin repeat-like"/>
    <property type="match status" value="2"/>
</dbReference>
<feature type="region of interest" description="Disordered" evidence="1">
    <location>
        <begin position="572"/>
        <end position="597"/>
    </location>
</feature>
<dbReference type="Proteomes" id="UP000236333">
    <property type="component" value="Unassembled WGS sequence"/>
</dbReference>
<gene>
    <name evidence="2" type="ORF">TSOC_010186</name>
</gene>
<dbReference type="PANTHER" id="PTHR12393">
    <property type="entry name" value="SPHINGOMYELIN PHOSPHODIESTERASE RELATED"/>
    <property type="match status" value="1"/>
</dbReference>
<dbReference type="GO" id="GO:0005783">
    <property type="term" value="C:endoplasmic reticulum"/>
    <property type="evidence" value="ECO:0007669"/>
    <property type="project" value="TreeGrafter"/>
</dbReference>
<comment type="caution">
    <text evidence="2">The sequence shown here is derived from an EMBL/GenBank/DDBJ whole genome shotgun (WGS) entry which is preliminary data.</text>
</comment>
<dbReference type="GO" id="GO:0016020">
    <property type="term" value="C:membrane"/>
    <property type="evidence" value="ECO:0007669"/>
    <property type="project" value="TreeGrafter"/>
</dbReference>
<proteinExistence type="predicted"/>
<feature type="compositionally biased region" description="Polar residues" evidence="1">
    <location>
        <begin position="581"/>
        <end position="593"/>
    </location>
</feature>
<dbReference type="InterPro" id="IPR036770">
    <property type="entry name" value="Ankyrin_rpt-contain_sf"/>
</dbReference>
<name>A0A2J7ZU39_9CHLO</name>
<dbReference type="GO" id="GO:0030149">
    <property type="term" value="P:sphingolipid catabolic process"/>
    <property type="evidence" value="ECO:0007669"/>
    <property type="project" value="TreeGrafter"/>
</dbReference>
<keyword evidence="3" id="KW-1185">Reference proteome</keyword>